<keyword evidence="5" id="KW-0966">Cell projection</keyword>
<dbReference type="Gene3D" id="3.40.50.410">
    <property type="entry name" value="von Willebrand factor, type A domain"/>
    <property type="match status" value="1"/>
</dbReference>
<sequence length="453" mass="50986">MRSLILLFILFCAAPQFLGQIKFDSNPFDLGIITAAGSDYVDIPVKNEGNEKIFIFRIDADKRFQIRYSSKTLLPDSTVYIRILFTPEKKGIINEKLPVHFSHLSDPVDLKLNGFCEEVPKSNAITCPSFQQQNINTSLEHEFTVKVIEESTGKPIEDAHVEFIQNGVKTESVTTNKKGTHTQKQKLGYYYFIASHEDYNSNELGTYINRKNNLVIIPLSRKEVTTIIPPQEEVDEVETEEIIVHTISEEDTANNSPNYVEQYPDFPLADYKPNNIVFLVDVSSSMNFAGKIDLLKASMIELTKILRPIDKITLVAYASSAEVIMETTSVENTDTLIDIIQNLKPKGMTAGGEGMKLAYSKACNAMIPDGNNQIIMATDGVFNMGEENVNKLARKYHKKGVTVSVIGIKNREFHEESMRQLSEDGGGNYTNIQNYSQAQETLIEEIKTQSRRN</sequence>
<evidence type="ECO:0000256" key="4">
    <source>
        <dbReference type="ARBA" id="ARBA00023069"/>
    </source>
</evidence>
<dbReference type="EMBL" id="OU015584">
    <property type="protein sequence ID" value="CAG5086624.1"/>
    <property type="molecule type" value="Genomic_DNA"/>
</dbReference>
<dbReference type="Pfam" id="PF22544">
    <property type="entry name" value="HYDIN_VesB_CFA65-like_Ig"/>
    <property type="match status" value="1"/>
</dbReference>
<feature type="chain" id="PRO_5037295238" description="VWFA domain-containing protein" evidence="6">
    <location>
        <begin position="19"/>
        <end position="453"/>
    </location>
</feature>
<keyword evidence="3" id="KW-0963">Cytoplasm</keyword>
<feature type="signal peptide" evidence="6">
    <location>
        <begin position="1"/>
        <end position="18"/>
    </location>
</feature>
<accession>A0A916JQY8</accession>
<dbReference type="KEGG" id="ptan:CRYO30217_03208"/>
<dbReference type="Pfam" id="PF00092">
    <property type="entry name" value="VWA"/>
    <property type="match status" value="1"/>
</dbReference>
<protein>
    <recommendedName>
        <fullName evidence="7">VWFA domain-containing protein</fullName>
    </recommendedName>
</protein>
<gene>
    <name evidence="8" type="ORF">CRYO30217_03208</name>
</gene>
<dbReference type="InterPro" id="IPR002035">
    <property type="entry name" value="VWF_A"/>
</dbReference>
<name>A0A916JQY8_9FLAO</name>
<dbReference type="AlphaFoldDB" id="A0A916JQY8"/>
<keyword evidence="6" id="KW-0732">Signal</keyword>
<dbReference type="PROSITE" id="PS50234">
    <property type="entry name" value="VWFA"/>
    <property type="match status" value="1"/>
</dbReference>
<dbReference type="PANTHER" id="PTHR24020:SF84">
    <property type="entry name" value="VWFA DOMAIN-CONTAINING PROTEIN"/>
    <property type="match status" value="1"/>
</dbReference>
<dbReference type="Gene3D" id="2.60.40.1120">
    <property type="entry name" value="Carboxypeptidase-like, regulatory domain"/>
    <property type="match status" value="1"/>
</dbReference>
<evidence type="ECO:0000259" key="7">
    <source>
        <dbReference type="PROSITE" id="PS50234"/>
    </source>
</evidence>
<evidence type="ECO:0000256" key="2">
    <source>
        <dbReference type="ARBA" id="ARBA00004496"/>
    </source>
</evidence>
<proteinExistence type="predicted"/>
<evidence type="ECO:0000256" key="5">
    <source>
        <dbReference type="ARBA" id="ARBA00023273"/>
    </source>
</evidence>
<dbReference type="GO" id="GO:0005737">
    <property type="term" value="C:cytoplasm"/>
    <property type="evidence" value="ECO:0007669"/>
    <property type="project" value="UniProtKB-SubCell"/>
</dbReference>
<reference evidence="8" key="1">
    <citation type="submission" date="2021-04" db="EMBL/GenBank/DDBJ databases">
        <authorList>
            <person name="Rodrigo-Torres L."/>
            <person name="Arahal R. D."/>
            <person name="Lucena T."/>
        </authorList>
    </citation>
    <scope>NUCLEOTIDE SEQUENCE</scope>
    <source>
        <strain evidence="8">AS29M-1</strain>
    </source>
</reference>
<evidence type="ECO:0000256" key="3">
    <source>
        <dbReference type="ARBA" id="ARBA00022490"/>
    </source>
</evidence>
<evidence type="ECO:0000313" key="8">
    <source>
        <dbReference type="EMBL" id="CAG5086624.1"/>
    </source>
</evidence>
<keyword evidence="4" id="KW-0969">Cilium</keyword>
<evidence type="ECO:0000313" key="9">
    <source>
        <dbReference type="Proteomes" id="UP000683507"/>
    </source>
</evidence>
<feature type="domain" description="VWFA" evidence="7">
    <location>
        <begin position="275"/>
        <end position="446"/>
    </location>
</feature>
<evidence type="ECO:0000256" key="6">
    <source>
        <dbReference type="SAM" id="SignalP"/>
    </source>
</evidence>
<dbReference type="InterPro" id="IPR013783">
    <property type="entry name" value="Ig-like_fold"/>
</dbReference>
<organism evidence="8 9">
    <name type="scientific">Parvicella tangerina</name>
    <dbReference type="NCBI Taxonomy" id="2829795"/>
    <lineage>
        <taxon>Bacteria</taxon>
        <taxon>Pseudomonadati</taxon>
        <taxon>Bacteroidota</taxon>
        <taxon>Flavobacteriia</taxon>
        <taxon>Flavobacteriales</taxon>
        <taxon>Parvicellaceae</taxon>
        <taxon>Parvicella</taxon>
    </lineage>
</organism>
<evidence type="ECO:0000256" key="1">
    <source>
        <dbReference type="ARBA" id="ARBA00004138"/>
    </source>
</evidence>
<dbReference type="SUPFAM" id="SSF53300">
    <property type="entry name" value="vWA-like"/>
    <property type="match status" value="1"/>
</dbReference>
<dbReference type="SUPFAM" id="SSF49464">
    <property type="entry name" value="Carboxypeptidase regulatory domain-like"/>
    <property type="match status" value="1"/>
</dbReference>
<dbReference type="RefSeq" id="WP_258543395.1">
    <property type="nucleotide sequence ID" value="NZ_OU015584.1"/>
</dbReference>
<dbReference type="Gene3D" id="2.60.40.10">
    <property type="entry name" value="Immunoglobulins"/>
    <property type="match status" value="1"/>
</dbReference>
<comment type="subcellular location">
    <subcellularLocation>
        <location evidence="1">Cell projection</location>
        <location evidence="1">Cilium</location>
    </subcellularLocation>
    <subcellularLocation>
        <location evidence="2">Cytoplasm</location>
    </subcellularLocation>
</comment>
<dbReference type="Proteomes" id="UP000683507">
    <property type="component" value="Chromosome"/>
</dbReference>
<dbReference type="InterPro" id="IPR053879">
    <property type="entry name" value="HYDIN_VesB_CFA65-like_Ig"/>
</dbReference>
<dbReference type="InterPro" id="IPR036465">
    <property type="entry name" value="vWFA_dom_sf"/>
</dbReference>
<dbReference type="SMART" id="SM00327">
    <property type="entry name" value="VWA"/>
    <property type="match status" value="1"/>
</dbReference>
<dbReference type="InterPro" id="IPR050525">
    <property type="entry name" value="ECM_Assembly_Org"/>
</dbReference>
<dbReference type="InterPro" id="IPR008969">
    <property type="entry name" value="CarboxyPept-like_regulatory"/>
</dbReference>
<keyword evidence="9" id="KW-1185">Reference proteome</keyword>
<dbReference type="PANTHER" id="PTHR24020">
    <property type="entry name" value="COLLAGEN ALPHA"/>
    <property type="match status" value="1"/>
</dbReference>